<proteinExistence type="predicted"/>
<sequence>LASDSDFKAAIAGKPGSYKGMRGALRGTISVRGDAFCRLGVAQTHVGDLRYRYYGIPSYAQTLLPYMEPAHEF</sequence>
<comment type="caution">
    <text evidence="1">The sequence shown here is derived from an EMBL/GenBank/DDBJ whole genome shotgun (WGS) entry which is preliminary data.</text>
</comment>
<evidence type="ECO:0000313" key="2">
    <source>
        <dbReference type="Proteomes" id="UP001155059"/>
    </source>
</evidence>
<dbReference type="AlphaFoldDB" id="A0A9X1Z189"/>
<evidence type="ECO:0000313" key="1">
    <source>
        <dbReference type="EMBL" id="MCK9802068.1"/>
    </source>
</evidence>
<dbReference type="RefSeq" id="WP_268267179.1">
    <property type="nucleotide sequence ID" value="NZ_JALQCW010000107.1"/>
</dbReference>
<organism evidence="1 2">
    <name type="scientific">Pseudomonas morbosilactucae</name>
    <dbReference type="NCBI Taxonomy" id="2938197"/>
    <lineage>
        <taxon>Bacteria</taxon>
        <taxon>Pseudomonadati</taxon>
        <taxon>Pseudomonadota</taxon>
        <taxon>Gammaproteobacteria</taxon>
        <taxon>Pseudomonadales</taxon>
        <taxon>Pseudomonadaceae</taxon>
        <taxon>Pseudomonas</taxon>
    </lineage>
</organism>
<dbReference type="EMBL" id="JALQCW010000107">
    <property type="protein sequence ID" value="MCK9802068.1"/>
    <property type="molecule type" value="Genomic_DNA"/>
</dbReference>
<gene>
    <name evidence="1" type="ORF">M1B34_31520</name>
</gene>
<feature type="non-terminal residue" evidence="1">
    <location>
        <position position="1"/>
    </location>
</feature>
<reference evidence="1 2" key="2">
    <citation type="journal article" date="2023" name="Plant Pathol.">
        <title>Dismantling and reorganizing Pseudomonas marginalis sensu#lato.</title>
        <authorList>
            <person name="Sawada H."/>
            <person name="Fujikawa T."/>
            <person name="Satou M."/>
        </authorList>
    </citation>
    <scope>NUCLEOTIDE SEQUENCE [LARGE SCALE GENOMIC DNA]</scope>
    <source>
        <strain evidence="1 2">MAFF 302030</strain>
    </source>
</reference>
<accession>A0A9X1Z189</accession>
<reference evidence="1 2" key="1">
    <citation type="journal article" date="2022" name="Int. J. Syst. Evol. Microbiol.">
        <title>Pseudomonas aegrilactucae sp. nov. and Pseudomonas morbosilactucae sp. nov., pathogens causing bacterial rot of lettuce in Japan.</title>
        <authorList>
            <person name="Sawada H."/>
            <person name="Fujikawa T."/>
            <person name="Satou M."/>
        </authorList>
    </citation>
    <scope>NUCLEOTIDE SEQUENCE [LARGE SCALE GENOMIC DNA]</scope>
    <source>
        <strain evidence="1 2">MAFF 302030</strain>
    </source>
</reference>
<dbReference type="Proteomes" id="UP001155059">
    <property type="component" value="Unassembled WGS sequence"/>
</dbReference>
<name>A0A9X1Z189_9PSED</name>
<protein>
    <submittedName>
        <fullName evidence="1">Uncharacterized protein</fullName>
    </submittedName>
</protein>